<reference evidence="1 2" key="1">
    <citation type="journal article" date="2015" name="Microbiome">
        <title>Genomic resolution of linkages in carbon, nitrogen, and sulfur cycling among widespread estuary sediment bacteria.</title>
        <authorList>
            <person name="Baker B.J."/>
            <person name="Lazar C.S."/>
            <person name="Teske A.P."/>
            <person name="Dick G.J."/>
        </authorList>
    </citation>
    <scope>NUCLEOTIDE SEQUENCE [LARGE SCALE GENOMIC DNA]</scope>
    <source>
        <strain evidence="1">DG_24</strain>
    </source>
</reference>
<evidence type="ECO:0000313" key="2">
    <source>
        <dbReference type="Proteomes" id="UP000052008"/>
    </source>
</evidence>
<gene>
    <name evidence="1" type="ORF">AMJ39_06945</name>
</gene>
<accession>A0A0S7WS30</accession>
<dbReference type="EMBL" id="LIZS01000042">
    <property type="protein sequence ID" value="KPJ52783.1"/>
    <property type="molecule type" value="Genomic_DNA"/>
</dbReference>
<comment type="caution">
    <text evidence="1">The sequence shown here is derived from an EMBL/GenBank/DDBJ whole genome shotgun (WGS) entry which is preliminary data.</text>
</comment>
<organism evidence="1 2">
    <name type="scientific">candidate division TA06 bacterium DG_24</name>
    <dbReference type="NCBI Taxonomy" id="1703770"/>
    <lineage>
        <taxon>Bacteria</taxon>
        <taxon>Bacteria division TA06</taxon>
    </lineage>
</organism>
<sequence>MMGEHGGRLRQDLVLLSMLALEKSVKSNAGLLLSGRIREAFVLKVGTADRLTLRHGDRGGGGVVWRYQK</sequence>
<dbReference type="Proteomes" id="UP000052008">
    <property type="component" value="Unassembled WGS sequence"/>
</dbReference>
<name>A0A0S7WS30_UNCT6</name>
<protein>
    <submittedName>
        <fullName evidence="1">Uncharacterized protein</fullName>
    </submittedName>
</protein>
<dbReference type="AlphaFoldDB" id="A0A0S7WS30"/>
<proteinExistence type="predicted"/>
<dbReference type="STRING" id="1703770.AMJ39_06945"/>
<evidence type="ECO:0000313" key="1">
    <source>
        <dbReference type="EMBL" id="KPJ52783.1"/>
    </source>
</evidence>